<dbReference type="EMBL" id="RWIC01000186">
    <property type="protein sequence ID" value="TKC47960.1"/>
    <property type="molecule type" value="Genomic_DNA"/>
</dbReference>
<dbReference type="AlphaFoldDB" id="A0A4V6WP82"/>
<evidence type="ECO:0000313" key="1">
    <source>
        <dbReference type="EMBL" id="TKC47960.1"/>
    </source>
</evidence>
<organism evidence="1 2">
    <name type="scientific">Monodon monoceros</name>
    <name type="common">Narwhal</name>
    <name type="synonym">Ceratodon monodon</name>
    <dbReference type="NCBI Taxonomy" id="40151"/>
    <lineage>
        <taxon>Eukaryota</taxon>
        <taxon>Metazoa</taxon>
        <taxon>Chordata</taxon>
        <taxon>Craniata</taxon>
        <taxon>Vertebrata</taxon>
        <taxon>Euteleostomi</taxon>
        <taxon>Mammalia</taxon>
        <taxon>Eutheria</taxon>
        <taxon>Laurasiatheria</taxon>
        <taxon>Artiodactyla</taxon>
        <taxon>Whippomorpha</taxon>
        <taxon>Cetacea</taxon>
        <taxon>Odontoceti</taxon>
        <taxon>Monodontidae</taxon>
        <taxon>Monodon</taxon>
    </lineage>
</organism>
<evidence type="ECO:0000313" key="2">
    <source>
        <dbReference type="Proteomes" id="UP000308365"/>
    </source>
</evidence>
<name>A0A4V6WP82_MONMO</name>
<accession>A0A4V6WP82</accession>
<gene>
    <name evidence="1" type="ORF">EI555_005090</name>
</gene>
<proteinExistence type="predicted"/>
<reference evidence="2" key="1">
    <citation type="journal article" date="2019" name="IScience">
        <title>Narwhal Genome Reveals Long-Term Low Genetic Diversity despite Current Large Abundance Size.</title>
        <authorList>
            <person name="Westbury M.V."/>
            <person name="Petersen B."/>
            <person name="Garde E."/>
            <person name="Heide-Jorgensen M.P."/>
            <person name="Lorenzen E.D."/>
        </authorList>
    </citation>
    <scope>NUCLEOTIDE SEQUENCE [LARGE SCALE GENOMIC DNA]</scope>
</reference>
<sequence length="206" mass="22981">MLAAKALAGLQLETNRSICQNYLGNLITIKRGHHLCHSASNSPGSREQEAGAEQMSICRKHSRVRAIFCEENLEVFVPLHSSPDHQGHHMRKRLSSDLEPLKKKVANYISTLKDLLKKLAEKSVMSEGKVLLDVETTHDRKEGDGLPLQYLALQKITQKLKVTLDLETAHPNLSVSEDYKKIGGIREEKAESLSREIYGLSSSPGF</sequence>
<comment type="caution">
    <text evidence="1">The sequence shown here is derived from an EMBL/GenBank/DDBJ whole genome shotgun (WGS) entry which is preliminary data.</text>
</comment>
<dbReference type="Proteomes" id="UP000308365">
    <property type="component" value="Unassembled WGS sequence"/>
</dbReference>
<protein>
    <submittedName>
        <fullName evidence="1">Uncharacterized protein</fullName>
    </submittedName>
</protein>